<evidence type="ECO:0000259" key="6">
    <source>
        <dbReference type="SMART" id="SM01217"/>
    </source>
</evidence>
<evidence type="ECO:0000313" key="8">
    <source>
        <dbReference type="Proteomes" id="UP000005555"/>
    </source>
</evidence>
<sequence length="412" mass="45418">PGFFDNVKVLVEEGEIPQSRIDHAVSKILYAKFQLGLFENRYTSQEVVDNTLLNKAHRDLALKTAQKSMVLLKNNGVLPLKQGVERILVTGPNADHQALLGEWARVQPDNNVITVLEGINQQYGAASTIEHVAIARHELISAAELSAVSQSAEQADVVIAVMGENSLRFDANKTSAENVDRPTLDLVGNQIELLKNIKASGAKLVVVLVNGGPIASEWLTENADAILEAWEPGMYGGQAIAETLVGKVNPAGRLPITVPRSVGHLQSFYNHKPSAFHRGGFYLSSRKPLYYFGYGLSYTTFDYRNLTVPETMTTKDSLTMTVDIKNTGEMDGDEVVLIYINDKVSTVTTPVRKLVAFKRIHLKRGEQQTVSFTIDNKDFELLDRHMKPVVEPGEFEIIIGDHVKVATVIAQD</sequence>
<comment type="caution">
    <text evidence="7">The sequence shown here is derived from an EMBL/GenBank/DDBJ whole genome shotgun (WGS) entry which is preliminary data.</text>
</comment>
<dbReference type="GO" id="GO:0008422">
    <property type="term" value="F:beta-glucosidase activity"/>
    <property type="evidence" value="ECO:0007669"/>
    <property type="project" value="UniProtKB-ARBA"/>
</dbReference>
<dbReference type="PANTHER" id="PTHR42715">
    <property type="entry name" value="BETA-GLUCOSIDASE"/>
    <property type="match status" value="1"/>
</dbReference>
<dbReference type="Gene3D" id="3.20.20.300">
    <property type="entry name" value="Glycoside hydrolase, family 3, N-terminal domain"/>
    <property type="match status" value="1"/>
</dbReference>
<evidence type="ECO:0000256" key="2">
    <source>
        <dbReference type="ARBA" id="ARBA00022801"/>
    </source>
</evidence>
<evidence type="ECO:0000256" key="5">
    <source>
        <dbReference type="ARBA" id="ARBA00032594"/>
    </source>
</evidence>
<dbReference type="InterPro" id="IPR002772">
    <property type="entry name" value="Glyco_hydro_3_C"/>
</dbReference>
<organism evidence="7 8">
    <name type="scientific">gamma proteobacterium HTCC2207</name>
    <dbReference type="NCBI Taxonomy" id="314287"/>
    <lineage>
        <taxon>Bacteria</taxon>
        <taxon>Pseudomonadati</taxon>
        <taxon>Pseudomonadota</taxon>
        <taxon>Gammaproteobacteria</taxon>
        <taxon>Cellvibrionales</taxon>
        <taxon>Porticoccaceae</taxon>
        <taxon>SAR92 clade</taxon>
    </lineage>
</organism>
<dbReference type="PANTHER" id="PTHR42715:SF10">
    <property type="entry name" value="BETA-GLUCOSIDASE"/>
    <property type="match status" value="1"/>
</dbReference>
<proteinExistence type="inferred from homology"/>
<dbReference type="InterPro" id="IPR050288">
    <property type="entry name" value="Cellulose_deg_GH3"/>
</dbReference>
<dbReference type="SUPFAM" id="SSF52279">
    <property type="entry name" value="Beta-D-glucan exohydrolase, C-terminal domain"/>
    <property type="match status" value="1"/>
</dbReference>
<dbReference type="InterPro" id="IPR036962">
    <property type="entry name" value="Glyco_hydro_3_N_sf"/>
</dbReference>
<dbReference type="Pfam" id="PF14310">
    <property type="entry name" value="Fn3-like"/>
    <property type="match status" value="1"/>
</dbReference>
<dbReference type="eggNOG" id="COG1472">
    <property type="taxonomic scope" value="Bacteria"/>
</dbReference>
<dbReference type="Proteomes" id="UP000005555">
    <property type="component" value="Unassembled WGS sequence"/>
</dbReference>
<gene>
    <name evidence="7" type="ORF">GB2207_03100</name>
</gene>
<reference evidence="7 8" key="1">
    <citation type="submission" date="2006-03" db="EMBL/GenBank/DDBJ databases">
        <authorList>
            <person name="Giovannoni S.J."/>
            <person name="Cho J.-C."/>
            <person name="Ferriera S."/>
            <person name="Johnson J."/>
            <person name="Kravitz S."/>
            <person name="Halpern A."/>
            <person name="Remington K."/>
            <person name="Beeson K."/>
            <person name="Tran B."/>
            <person name="Rogers Y.-H."/>
            <person name="Friedman R."/>
            <person name="Venter J.C."/>
        </authorList>
    </citation>
    <scope>NUCLEOTIDE SEQUENCE [LARGE SCALE GENOMIC DNA]</scope>
    <source>
        <strain evidence="7 8">HTCC2207</strain>
    </source>
</reference>
<evidence type="ECO:0000256" key="4">
    <source>
        <dbReference type="ARBA" id="ARBA00032194"/>
    </source>
</evidence>
<evidence type="ECO:0000256" key="3">
    <source>
        <dbReference type="ARBA" id="ARBA00031448"/>
    </source>
</evidence>
<comment type="similarity">
    <text evidence="1">Belongs to the glycosyl hydrolase 3 family.</text>
</comment>
<evidence type="ECO:0000313" key="7">
    <source>
        <dbReference type="EMBL" id="EAS46119.1"/>
    </source>
</evidence>
<dbReference type="InterPro" id="IPR036881">
    <property type="entry name" value="Glyco_hydro_3_C_sf"/>
</dbReference>
<dbReference type="SUPFAM" id="SSF51445">
    <property type="entry name" value="(Trans)glycosidases"/>
    <property type="match status" value="1"/>
</dbReference>
<dbReference type="GO" id="GO:0005975">
    <property type="term" value="P:carbohydrate metabolic process"/>
    <property type="evidence" value="ECO:0007669"/>
    <property type="project" value="InterPro"/>
</dbReference>
<feature type="domain" description="Fibronectin type III-like" evidence="6">
    <location>
        <begin position="334"/>
        <end position="403"/>
    </location>
</feature>
<name>Q1YPB6_9GAMM</name>
<dbReference type="Gene3D" id="3.40.50.1700">
    <property type="entry name" value="Glycoside hydrolase family 3 C-terminal domain"/>
    <property type="match status" value="1"/>
</dbReference>
<dbReference type="Gene3D" id="2.60.40.10">
    <property type="entry name" value="Immunoglobulins"/>
    <property type="match status" value="1"/>
</dbReference>
<dbReference type="SMART" id="SM01217">
    <property type="entry name" value="Fn3_like"/>
    <property type="match status" value="1"/>
</dbReference>
<dbReference type="InterPro" id="IPR026891">
    <property type="entry name" value="Fn3-like"/>
</dbReference>
<dbReference type="STRING" id="314287.GB2207_03100"/>
<dbReference type="FunFam" id="2.60.40.10:FF:000495">
    <property type="entry name" value="Periplasmic beta-glucosidase"/>
    <property type="match status" value="1"/>
</dbReference>
<accession>Q1YPB6</accession>
<protein>
    <recommendedName>
        <fullName evidence="5">Beta-D-glucoside glucohydrolase</fullName>
    </recommendedName>
    <alternativeName>
        <fullName evidence="3">Cellobiase</fullName>
    </alternativeName>
    <alternativeName>
        <fullName evidence="4">Gentiobiase</fullName>
    </alternativeName>
</protein>
<dbReference type="Pfam" id="PF01915">
    <property type="entry name" value="Glyco_hydro_3_C"/>
    <property type="match status" value="1"/>
</dbReference>
<keyword evidence="8" id="KW-1185">Reference proteome</keyword>
<keyword evidence="2" id="KW-0378">Hydrolase</keyword>
<dbReference type="InterPro" id="IPR017853">
    <property type="entry name" value="GH"/>
</dbReference>
<dbReference type="InterPro" id="IPR013783">
    <property type="entry name" value="Ig-like_fold"/>
</dbReference>
<feature type="non-terminal residue" evidence="7">
    <location>
        <position position="1"/>
    </location>
</feature>
<evidence type="ECO:0000256" key="1">
    <source>
        <dbReference type="ARBA" id="ARBA00005336"/>
    </source>
</evidence>
<dbReference type="EMBL" id="AAPI01000010">
    <property type="protein sequence ID" value="EAS46119.1"/>
    <property type="molecule type" value="Genomic_DNA"/>
</dbReference>
<dbReference type="HOGENOM" id="CLU_666508_0_0_6"/>
<dbReference type="AlphaFoldDB" id="Q1YPB6"/>